<reference evidence="2 3" key="1">
    <citation type="submission" date="2017-04" db="EMBL/GenBank/DDBJ databases">
        <authorList>
            <person name="Afonso C.L."/>
            <person name="Miller P.J."/>
            <person name="Scott M.A."/>
            <person name="Spackman E."/>
            <person name="Goraichik I."/>
            <person name="Dimitrov K.M."/>
            <person name="Suarez D.L."/>
            <person name="Swayne D.E."/>
        </authorList>
    </citation>
    <scope>NUCLEOTIDE SEQUENCE [LARGE SCALE GENOMIC DNA]</scope>
    <source>
        <strain evidence="2 3">VK13</strain>
    </source>
</reference>
<proteinExistence type="predicted"/>
<dbReference type="RefSeq" id="WP_084285720.1">
    <property type="nucleotide sequence ID" value="NZ_FWXJ01000018.1"/>
</dbReference>
<name>A0A1W2C3C7_9BURK</name>
<keyword evidence="3" id="KW-1185">Reference proteome</keyword>
<accession>A0A1W2C3C7</accession>
<evidence type="ECO:0000313" key="2">
    <source>
        <dbReference type="EMBL" id="SMC79402.1"/>
    </source>
</evidence>
<sequence>MFLQLHFSKFPFFTLLFFAISGNAISAPFEIKVHDELIADYQHSAFEIETNLYQAPASQGFKSNIFQTRLEYGYGITEKSEIGINIYLSNYNGVSYVNGGKISHLYIPTHDEEGFWHYGVKNEINYIKDVDGVETTFYEFTPILALQLKDWRFTVNPSIDMTLNKNSTVTFSPSAKIAYHLTHTIDIGTEYYADNLPIKGLYTVTQQPNTAYLVMDVKSGKSTFHFGVGKGVTSVSDNWVVKLTAALNFN</sequence>
<evidence type="ECO:0000313" key="3">
    <source>
        <dbReference type="Proteomes" id="UP000192708"/>
    </source>
</evidence>
<feature type="signal peptide" evidence="1">
    <location>
        <begin position="1"/>
        <end position="26"/>
    </location>
</feature>
<evidence type="ECO:0000256" key="1">
    <source>
        <dbReference type="SAM" id="SignalP"/>
    </source>
</evidence>
<gene>
    <name evidence="2" type="ORF">SAMN06296008_11830</name>
</gene>
<dbReference type="EMBL" id="FWXJ01000018">
    <property type="protein sequence ID" value="SMC79402.1"/>
    <property type="molecule type" value="Genomic_DNA"/>
</dbReference>
<dbReference type="OrthoDB" id="9128042at2"/>
<keyword evidence="1" id="KW-0732">Signal</keyword>
<protein>
    <submittedName>
        <fullName evidence="2">Uncharacterized protein</fullName>
    </submittedName>
</protein>
<feature type="chain" id="PRO_5012099698" evidence="1">
    <location>
        <begin position="27"/>
        <end position="250"/>
    </location>
</feature>
<dbReference type="AlphaFoldDB" id="A0A1W2C3C7"/>
<organism evidence="2 3">
    <name type="scientific">Polynucleobacter kasalickyi</name>
    <dbReference type="NCBI Taxonomy" id="1938817"/>
    <lineage>
        <taxon>Bacteria</taxon>
        <taxon>Pseudomonadati</taxon>
        <taxon>Pseudomonadota</taxon>
        <taxon>Betaproteobacteria</taxon>
        <taxon>Burkholderiales</taxon>
        <taxon>Burkholderiaceae</taxon>
        <taxon>Polynucleobacter</taxon>
    </lineage>
</organism>
<dbReference type="Proteomes" id="UP000192708">
    <property type="component" value="Unassembled WGS sequence"/>
</dbReference>